<comment type="caution">
    <text evidence="3">The sequence shown here is derived from an EMBL/GenBank/DDBJ whole genome shotgun (WGS) entry which is preliminary data.</text>
</comment>
<dbReference type="InterPro" id="IPR036223">
    <property type="entry name" value="CAP_C_sf"/>
</dbReference>
<dbReference type="InterPro" id="IPR017901">
    <property type="entry name" value="C-CAP_CF_C-like"/>
</dbReference>
<dbReference type="OrthoDB" id="1601at2759"/>
<protein>
    <submittedName>
        <fullName evidence="3">Cyclase-associated protein 1</fullName>
    </submittedName>
</protein>
<proteinExistence type="inferred from homology"/>
<dbReference type="PROSITE" id="PS51329">
    <property type="entry name" value="C_CAP_COFACTOR_C"/>
    <property type="match status" value="1"/>
</dbReference>
<dbReference type="Gene3D" id="2.160.20.70">
    <property type="match status" value="1"/>
</dbReference>
<dbReference type="PANTHER" id="PTHR10652:SF0">
    <property type="entry name" value="ADENYLYL CYCLASE-ASSOCIATED PROTEIN"/>
    <property type="match status" value="1"/>
</dbReference>
<dbReference type="GO" id="GO:0003779">
    <property type="term" value="F:actin binding"/>
    <property type="evidence" value="ECO:0007669"/>
    <property type="project" value="InterPro"/>
</dbReference>
<dbReference type="GO" id="GO:0008179">
    <property type="term" value="F:adenylate cyclase binding"/>
    <property type="evidence" value="ECO:0007669"/>
    <property type="project" value="TreeGrafter"/>
</dbReference>
<evidence type="ECO:0000313" key="4">
    <source>
        <dbReference type="Proteomes" id="UP000653305"/>
    </source>
</evidence>
<organism evidence="3 4">
    <name type="scientific">Phtheirospermum japonicum</name>
    <dbReference type="NCBI Taxonomy" id="374723"/>
    <lineage>
        <taxon>Eukaryota</taxon>
        <taxon>Viridiplantae</taxon>
        <taxon>Streptophyta</taxon>
        <taxon>Embryophyta</taxon>
        <taxon>Tracheophyta</taxon>
        <taxon>Spermatophyta</taxon>
        <taxon>Magnoliopsida</taxon>
        <taxon>eudicotyledons</taxon>
        <taxon>Gunneridae</taxon>
        <taxon>Pentapetalae</taxon>
        <taxon>asterids</taxon>
        <taxon>lamiids</taxon>
        <taxon>Lamiales</taxon>
        <taxon>Orobanchaceae</taxon>
        <taxon>Orobanchaceae incertae sedis</taxon>
        <taxon>Phtheirospermum</taxon>
    </lineage>
</organism>
<evidence type="ECO:0000259" key="2">
    <source>
        <dbReference type="PROSITE" id="PS51329"/>
    </source>
</evidence>
<sequence>MNKHILKPLLCSPATAPISDSSFCVAYILIFVRNSIACPQEYGVTCRLAKLTRGSAPTISIDNTAGCQLYLSKDSLEASITTAKSSEVNVLVPASEADGEWGEHALPQQYVHVYKDGQFVTTPVTHSGG</sequence>
<dbReference type="GO" id="GO:0019933">
    <property type="term" value="P:cAMP-mediated signaling"/>
    <property type="evidence" value="ECO:0007669"/>
    <property type="project" value="TreeGrafter"/>
</dbReference>
<dbReference type="GO" id="GO:0005737">
    <property type="term" value="C:cytoplasm"/>
    <property type="evidence" value="ECO:0007669"/>
    <property type="project" value="TreeGrafter"/>
</dbReference>
<dbReference type="AlphaFoldDB" id="A0A830CJ80"/>
<dbReference type="SUPFAM" id="SSF69340">
    <property type="entry name" value="C-terminal domain of adenylylcyclase associated protein"/>
    <property type="match status" value="1"/>
</dbReference>
<comment type="similarity">
    <text evidence="1">Belongs to the CAP family.</text>
</comment>
<keyword evidence="4" id="KW-1185">Reference proteome</keyword>
<dbReference type="GO" id="GO:0007015">
    <property type="term" value="P:actin filament organization"/>
    <property type="evidence" value="ECO:0007669"/>
    <property type="project" value="TreeGrafter"/>
</dbReference>
<feature type="domain" description="C-CAP/cofactor C-like" evidence="2">
    <location>
        <begin position="1"/>
        <end position="106"/>
    </location>
</feature>
<gene>
    <name evidence="3" type="ORF">PHJA_001875900</name>
</gene>
<evidence type="ECO:0000313" key="3">
    <source>
        <dbReference type="EMBL" id="GFP97318.1"/>
    </source>
</evidence>
<name>A0A830CJ80_9LAMI</name>
<dbReference type="Proteomes" id="UP000653305">
    <property type="component" value="Unassembled WGS sequence"/>
</dbReference>
<accession>A0A830CJ80</accession>
<evidence type="ECO:0000256" key="1">
    <source>
        <dbReference type="ARBA" id="ARBA00007659"/>
    </source>
</evidence>
<dbReference type="InterPro" id="IPR016098">
    <property type="entry name" value="CAP/MinC_C"/>
</dbReference>
<dbReference type="Pfam" id="PF08603">
    <property type="entry name" value="CAP_C"/>
    <property type="match status" value="1"/>
</dbReference>
<dbReference type="InterPro" id="IPR001837">
    <property type="entry name" value="Adenylate_cyclase-assoc_CAP"/>
</dbReference>
<dbReference type="EMBL" id="BMAC01000482">
    <property type="protein sequence ID" value="GFP97318.1"/>
    <property type="molecule type" value="Genomic_DNA"/>
</dbReference>
<dbReference type="PANTHER" id="PTHR10652">
    <property type="entry name" value="ADENYLYL CYCLASE-ASSOCIATED PROTEIN"/>
    <property type="match status" value="1"/>
</dbReference>
<dbReference type="InterPro" id="IPR013912">
    <property type="entry name" value="Adenylate_cyclase-assoc_CAP_C"/>
</dbReference>
<reference evidence="3" key="1">
    <citation type="submission" date="2020-07" db="EMBL/GenBank/DDBJ databases">
        <title>Ethylene signaling mediates host invasion by parasitic plants.</title>
        <authorList>
            <person name="Yoshida S."/>
        </authorList>
    </citation>
    <scope>NUCLEOTIDE SEQUENCE</scope>
    <source>
        <strain evidence="3">Okayama</strain>
    </source>
</reference>